<dbReference type="SUPFAM" id="SSF48464">
    <property type="entry name" value="ENTH/VHS domain"/>
    <property type="match status" value="1"/>
</dbReference>
<comment type="caution">
    <text evidence="7">The sequence shown here is derived from an EMBL/GenBank/DDBJ whole genome shotgun (WGS) entry which is preliminary data.</text>
</comment>
<feature type="compositionally biased region" description="Low complexity" evidence="4">
    <location>
        <begin position="655"/>
        <end position="669"/>
    </location>
</feature>
<evidence type="ECO:0000256" key="4">
    <source>
        <dbReference type="SAM" id="MobiDB-lite"/>
    </source>
</evidence>
<feature type="compositionally biased region" description="Low complexity" evidence="4">
    <location>
        <begin position="913"/>
        <end position="934"/>
    </location>
</feature>
<dbReference type="Proteomes" id="UP001195483">
    <property type="component" value="Unassembled WGS sequence"/>
</dbReference>
<feature type="compositionally biased region" description="Basic and acidic residues" evidence="4">
    <location>
        <begin position="624"/>
        <end position="638"/>
    </location>
</feature>
<feature type="compositionally biased region" description="Basic and acidic residues" evidence="4">
    <location>
        <begin position="420"/>
        <end position="430"/>
    </location>
</feature>
<dbReference type="GO" id="GO:0003723">
    <property type="term" value="F:RNA binding"/>
    <property type="evidence" value="ECO:0007669"/>
    <property type="project" value="UniProtKB-UniRule"/>
</dbReference>
<feature type="domain" description="CID" evidence="6">
    <location>
        <begin position="1"/>
        <end position="139"/>
    </location>
</feature>
<dbReference type="PROSITE" id="PS51391">
    <property type="entry name" value="CID"/>
    <property type="match status" value="1"/>
</dbReference>
<feature type="region of interest" description="Disordered" evidence="4">
    <location>
        <begin position="801"/>
        <end position="1302"/>
    </location>
</feature>
<evidence type="ECO:0000259" key="5">
    <source>
        <dbReference type="PROSITE" id="PS50102"/>
    </source>
</evidence>
<evidence type="ECO:0000259" key="6">
    <source>
        <dbReference type="PROSITE" id="PS51391"/>
    </source>
</evidence>
<dbReference type="PANTHER" id="PTHR23140">
    <property type="entry name" value="RNA PROCESSING PROTEIN LD23810P"/>
    <property type="match status" value="1"/>
</dbReference>
<feature type="compositionally biased region" description="Low complexity" evidence="4">
    <location>
        <begin position="948"/>
        <end position="963"/>
    </location>
</feature>
<dbReference type="SUPFAM" id="SSF54928">
    <property type="entry name" value="RNA-binding domain, RBD"/>
    <property type="match status" value="1"/>
</dbReference>
<feature type="region of interest" description="Disordered" evidence="4">
    <location>
        <begin position="270"/>
        <end position="308"/>
    </location>
</feature>
<evidence type="ECO:0000256" key="1">
    <source>
        <dbReference type="ARBA" id="ARBA00022884"/>
    </source>
</evidence>
<dbReference type="InterPro" id="IPR051485">
    <property type="entry name" value="SR-CTD_assoc_factor"/>
</dbReference>
<dbReference type="InterPro" id="IPR000504">
    <property type="entry name" value="RRM_dom"/>
</dbReference>
<dbReference type="EMBL" id="JAEAOA010001032">
    <property type="protein sequence ID" value="KAK3602998.1"/>
    <property type="molecule type" value="Genomic_DNA"/>
</dbReference>
<feature type="compositionally biased region" description="Acidic residues" evidence="4">
    <location>
        <begin position="871"/>
        <end position="880"/>
    </location>
</feature>
<feature type="compositionally biased region" description="Polar residues" evidence="4">
    <location>
        <begin position="1242"/>
        <end position="1259"/>
    </location>
</feature>
<feature type="compositionally biased region" description="Polar residues" evidence="4">
    <location>
        <begin position="883"/>
        <end position="895"/>
    </location>
</feature>
<feature type="region of interest" description="Disordered" evidence="4">
    <location>
        <begin position="624"/>
        <end position="693"/>
    </location>
</feature>
<feature type="compositionally biased region" description="Polar residues" evidence="4">
    <location>
        <begin position="1212"/>
        <end position="1221"/>
    </location>
</feature>
<evidence type="ECO:0000313" key="7">
    <source>
        <dbReference type="EMBL" id="KAK3602998.1"/>
    </source>
</evidence>
<dbReference type="InterPro" id="IPR012677">
    <property type="entry name" value="Nucleotide-bd_a/b_plait_sf"/>
</dbReference>
<feature type="compositionally biased region" description="Pro residues" evidence="4">
    <location>
        <begin position="1025"/>
        <end position="1036"/>
    </location>
</feature>
<feature type="compositionally biased region" description="Basic and acidic residues" evidence="4">
    <location>
        <begin position="1053"/>
        <end position="1079"/>
    </location>
</feature>
<dbReference type="FunFam" id="1.25.40.90:FF:000004">
    <property type="entry name" value="splicing factor, arginine/serine-rich 15"/>
    <property type="match status" value="1"/>
</dbReference>
<reference evidence="7" key="1">
    <citation type="journal article" date="2021" name="Genome Biol. Evol.">
        <title>A High-Quality Reference Genome for a Parasitic Bivalve with Doubly Uniparental Inheritance (Bivalvia: Unionida).</title>
        <authorList>
            <person name="Smith C.H."/>
        </authorList>
    </citation>
    <scope>NUCLEOTIDE SEQUENCE</scope>
    <source>
        <strain evidence="7">CHS0354</strain>
    </source>
</reference>
<feature type="compositionally biased region" description="Pro residues" evidence="4">
    <location>
        <begin position="670"/>
        <end position="682"/>
    </location>
</feature>
<reference evidence="7" key="2">
    <citation type="journal article" date="2021" name="Genome Biol. Evol.">
        <title>Developing a high-quality reference genome for a parasitic bivalve with doubly uniparental inheritance (Bivalvia: Unionida).</title>
        <authorList>
            <person name="Smith C.H."/>
        </authorList>
    </citation>
    <scope>NUCLEOTIDE SEQUENCE</scope>
    <source>
        <strain evidence="7">CHS0354</strain>
        <tissue evidence="7">Mantle</tissue>
    </source>
</reference>
<feature type="compositionally biased region" description="Low complexity" evidence="4">
    <location>
        <begin position="350"/>
        <end position="366"/>
    </location>
</feature>
<evidence type="ECO:0000313" key="8">
    <source>
        <dbReference type="Proteomes" id="UP001195483"/>
    </source>
</evidence>
<feature type="compositionally biased region" description="Polar residues" evidence="4">
    <location>
        <begin position="1266"/>
        <end position="1281"/>
    </location>
</feature>
<dbReference type="InterPro" id="IPR008942">
    <property type="entry name" value="ENTH_VHS"/>
</dbReference>
<keyword evidence="1 2" id="KW-0694">RNA-binding</keyword>
<sequence>MEAVRAFNNELSSLYDVKPPISRAKMAHVTKCAIKAIKFYKHVVQSVEKFVQKCKPEYKVPGLYVVDSIVRQSRHQFGPEKDVFAPRFTKNIASTFQNLLKCPPDDKSKIVRVLNLWQKNGVFPSEILQPLLDLAADPNNPDLVGNVQLAVDKVIGSSQKASGQLSGDDMAEAKVGEIETDQVSADNVLATQSDMLNTVNQLLRQTESGPTTLSQQQQQLQQLQLLQQQLIQQTQMMQNQPSNIQQSTPMIDSNLLAQIQALTNQLLSKTEAAKPPEPGGFNTKLLDFDYGESDDEDERRKDSSQAGLAGNVQTILNDVTLMQQIHQMSQTLQKTEQLKTELSVQEQMRQQQLLQQQAEFDQQIGQGPPPPQPYQSAPQPVMPPYQPDQQHGGIDIYQQHHEPPSINMDLQDEDFRMERMERDREREKKDRRSHRSKDRSRSRSRSPKRRKRSRSRSRDRRRRSKSRDRHRRSRSRDRERERQREKERERKKNCLPPLRESYLTVCSTTIWLGHVAKVTTEEELKEVLEKYGTVESINMIPPRGCAFVCMRNRKEAAKAVDRLKGVKINGSSLKTAYAPGIGIKESEFKDLWEVDLGATYISWDSLPEDLSPFLEGGIIDEDSLPEHLKGTKTKKDYPDNVGEESQDGTGSEISQQQQQPPVPQMNLQPQNPPLPGQMPPLPMSAVSGLMPPGLPPPQAPGLVPPQGTMMQMTRGMPAMNMPQQIALPPGAPPPLPGAPPAMLGAAGIVPPMQRPMVPTIRPPEGIVTSLVTSSALTGVAASSLSQNIANIMSGTSALISQPPPGIMRPGFPPQPGFPQFSMPPPGFRMPPPGFNSSQRPPLNTQTRQTDSPGNMPSTGGWQAPTAWPGEVPDEEEEEDSEQGKTQDNPSANSVTAPPPVQMGAAPGFGMFGPQGNQLGSQGNNQGPPMMQGGPRPRGPFPGPMGLIGPPDGQGMGNMPPMMGGPRGPFPPPRLGGPPERFNMPPGGPPMGPGGPRGRFFGPGGPRFMGNRPGMPGPPGFQRFPQGPPEPRGPPRPLLDIETKPIGNLEILNEEVKEEGGEDHFGDGDDRTRRRDRKEDQEDDWDQADDGGWGEVARWNREIEERDDRDNNRDGRFRGRDRYDRDRDDFSRHDRRFDHGRRGRDWDVDRENRDWDRRDRDLNRDRDRRDREKERESRHSDRDRSSRPSRWSDNTDIVPNDVADETANDVVGTESNDASNPGHSKEVQPALQEENKSGDIIPTPNQNGGDKDSVSQSNGPTLEDISVNPSKLESLRQTASSNEIKDNTENQEAADLEEGEIAS</sequence>
<dbReference type="PROSITE" id="PS50102">
    <property type="entry name" value="RRM"/>
    <property type="match status" value="1"/>
</dbReference>
<feature type="region of interest" description="Disordered" evidence="4">
    <location>
        <begin position="350"/>
        <end position="392"/>
    </location>
</feature>
<feature type="domain" description="RRM" evidence="5">
    <location>
        <begin position="508"/>
        <end position="580"/>
    </location>
</feature>
<gene>
    <name evidence="7" type="ORF">CHS0354_016813</name>
</gene>
<evidence type="ECO:0000256" key="3">
    <source>
        <dbReference type="SAM" id="Coils"/>
    </source>
</evidence>
<organism evidence="7 8">
    <name type="scientific">Potamilus streckersoni</name>
    <dbReference type="NCBI Taxonomy" id="2493646"/>
    <lineage>
        <taxon>Eukaryota</taxon>
        <taxon>Metazoa</taxon>
        <taxon>Spiralia</taxon>
        <taxon>Lophotrochozoa</taxon>
        <taxon>Mollusca</taxon>
        <taxon>Bivalvia</taxon>
        <taxon>Autobranchia</taxon>
        <taxon>Heteroconchia</taxon>
        <taxon>Palaeoheterodonta</taxon>
        <taxon>Unionida</taxon>
        <taxon>Unionoidea</taxon>
        <taxon>Unionidae</taxon>
        <taxon>Ambleminae</taxon>
        <taxon>Lampsilini</taxon>
        <taxon>Potamilus</taxon>
    </lineage>
</organism>
<name>A0AAE0W5N6_9BIVA</name>
<dbReference type="InterPro" id="IPR035979">
    <property type="entry name" value="RBD_domain_sf"/>
</dbReference>
<dbReference type="CDD" id="cd17004">
    <property type="entry name" value="CID_SCAF8"/>
    <property type="match status" value="1"/>
</dbReference>
<dbReference type="Gene3D" id="1.25.40.90">
    <property type="match status" value="1"/>
</dbReference>
<feature type="compositionally biased region" description="Pro residues" evidence="4">
    <location>
        <begin position="801"/>
        <end position="833"/>
    </location>
</feature>
<evidence type="ECO:0000256" key="2">
    <source>
        <dbReference type="PROSITE-ProRule" id="PRU00176"/>
    </source>
</evidence>
<feature type="compositionally biased region" description="Basic residues" evidence="4">
    <location>
        <begin position="431"/>
        <end position="475"/>
    </location>
</feature>
<feature type="compositionally biased region" description="Basic and acidic residues" evidence="4">
    <location>
        <begin position="1097"/>
        <end position="1136"/>
    </location>
</feature>
<feature type="compositionally biased region" description="Gly residues" evidence="4">
    <location>
        <begin position="993"/>
        <end position="1006"/>
    </location>
</feature>
<dbReference type="GO" id="GO:0005634">
    <property type="term" value="C:nucleus"/>
    <property type="evidence" value="ECO:0007669"/>
    <property type="project" value="TreeGrafter"/>
</dbReference>
<keyword evidence="8" id="KW-1185">Reference proteome</keyword>
<feature type="compositionally biased region" description="Acidic residues" evidence="4">
    <location>
        <begin position="1291"/>
        <end position="1302"/>
    </location>
</feature>
<dbReference type="InterPro" id="IPR006569">
    <property type="entry name" value="CID_dom"/>
</dbReference>
<feature type="region of interest" description="Disordered" evidence="4">
    <location>
        <begin position="420"/>
        <end position="492"/>
    </location>
</feature>
<feature type="compositionally biased region" description="Low complexity" evidence="4">
    <location>
        <begin position="1007"/>
        <end position="1024"/>
    </location>
</feature>
<dbReference type="Pfam" id="PF00076">
    <property type="entry name" value="RRM_1"/>
    <property type="match status" value="1"/>
</dbReference>
<feature type="compositionally biased region" description="Basic and acidic residues" evidence="4">
    <location>
        <begin position="476"/>
        <end position="492"/>
    </location>
</feature>
<proteinExistence type="predicted"/>
<dbReference type="SMART" id="SM00582">
    <property type="entry name" value="RPR"/>
    <property type="match status" value="1"/>
</dbReference>
<feature type="coiled-coil region" evidence="3">
    <location>
        <begin position="213"/>
        <end position="240"/>
    </location>
</feature>
<dbReference type="PANTHER" id="PTHR23140:SF4">
    <property type="entry name" value="PROTEIN CBR-NRD-1"/>
    <property type="match status" value="1"/>
</dbReference>
<dbReference type="Gene3D" id="3.30.70.330">
    <property type="match status" value="1"/>
</dbReference>
<dbReference type="SMART" id="SM00360">
    <property type="entry name" value="RRM"/>
    <property type="match status" value="1"/>
</dbReference>
<reference evidence="7" key="3">
    <citation type="submission" date="2023-05" db="EMBL/GenBank/DDBJ databases">
        <authorList>
            <person name="Smith C.H."/>
        </authorList>
    </citation>
    <scope>NUCLEOTIDE SEQUENCE</scope>
    <source>
        <strain evidence="7">CHS0354</strain>
        <tissue evidence="7">Mantle</tissue>
    </source>
</reference>
<keyword evidence="3" id="KW-0175">Coiled coil</keyword>
<feature type="compositionally biased region" description="Polar residues" evidence="4">
    <location>
        <begin position="835"/>
        <end position="860"/>
    </location>
</feature>
<dbReference type="Pfam" id="PF04818">
    <property type="entry name" value="CID"/>
    <property type="match status" value="1"/>
</dbReference>
<accession>A0AAE0W5N6</accession>
<feature type="compositionally biased region" description="Basic and acidic residues" evidence="4">
    <location>
        <begin position="1142"/>
        <end position="1185"/>
    </location>
</feature>
<protein>
    <submittedName>
        <fullName evidence="7">Uncharacterized protein</fullName>
    </submittedName>
</protein>